<dbReference type="InterPro" id="IPR016156">
    <property type="entry name" value="FAD/NAD-linked_Rdtase_dimer_sf"/>
</dbReference>
<evidence type="ECO:0000313" key="6">
    <source>
        <dbReference type="Proteomes" id="UP001157126"/>
    </source>
</evidence>
<dbReference type="Pfam" id="PF07992">
    <property type="entry name" value="Pyr_redox_2"/>
    <property type="match status" value="1"/>
</dbReference>
<evidence type="ECO:0000256" key="2">
    <source>
        <dbReference type="ARBA" id="ARBA00022827"/>
    </source>
</evidence>
<keyword evidence="3" id="KW-0560">Oxidoreductase</keyword>
<dbReference type="SUPFAM" id="SSF51905">
    <property type="entry name" value="FAD/NAD(P)-binding domain"/>
    <property type="match status" value="2"/>
</dbReference>
<evidence type="ECO:0000313" key="5">
    <source>
        <dbReference type="EMBL" id="GMA40736.1"/>
    </source>
</evidence>
<dbReference type="SUPFAM" id="SSF55424">
    <property type="entry name" value="FAD/NAD-linked reductases, dimerisation (C-terminal) domain"/>
    <property type="match status" value="1"/>
</dbReference>
<dbReference type="InterPro" id="IPR050446">
    <property type="entry name" value="FAD-oxidoreductase/Apoptosis"/>
</dbReference>
<dbReference type="PRINTS" id="PR00411">
    <property type="entry name" value="PNDRDTASEI"/>
</dbReference>
<keyword evidence="1" id="KW-0285">Flavoprotein</keyword>
<dbReference type="PANTHER" id="PTHR43557">
    <property type="entry name" value="APOPTOSIS-INDUCING FACTOR 1"/>
    <property type="match status" value="1"/>
</dbReference>
<dbReference type="Gene3D" id="3.50.50.60">
    <property type="entry name" value="FAD/NAD(P)-binding domain"/>
    <property type="match status" value="2"/>
</dbReference>
<keyword evidence="6" id="KW-1185">Reference proteome</keyword>
<dbReference type="InterPro" id="IPR023753">
    <property type="entry name" value="FAD/NAD-binding_dom"/>
</dbReference>
<dbReference type="EMBL" id="BSUO01000001">
    <property type="protein sequence ID" value="GMA40736.1"/>
    <property type="molecule type" value="Genomic_DNA"/>
</dbReference>
<organism evidence="5 6">
    <name type="scientific">Mobilicoccus caccae</name>
    <dbReference type="NCBI Taxonomy" id="1859295"/>
    <lineage>
        <taxon>Bacteria</taxon>
        <taxon>Bacillati</taxon>
        <taxon>Actinomycetota</taxon>
        <taxon>Actinomycetes</taxon>
        <taxon>Micrococcales</taxon>
        <taxon>Dermatophilaceae</taxon>
        <taxon>Mobilicoccus</taxon>
    </lineage>
</organism>
<feature type="domain" description="FAD/NAD(P)-binding" evidence="4">
    <location>
        <begin position="4"/>
        <end position="206"/>
    </location>
</feature>
<evidence type="ECO:0000256" key="1">
    <source>
        <dbReference type="ARBA" id="ARBA00022630"/>
    </source>
</evidence>
<reference evidence="6" key="1">
    <citation type="journal article" date="2019" name="Int. J. Syst. Evol. Microbiol.">
        <title>The Global Catalogue of Microorganisms (GCM) 10K type strain sequencing project: providing services to taxonomists for standard genome sequencing and annotation.</title>
        <authorList>
            <consortium name="The Broad Institute Genomics Platform"/>
            <consortium name="The Broad Institute Genome Sequencing Center for Infectious Disease"/>
            <person name="Wu L."/>
            <person name="Ma J."/>
        </authorList>
    </citation>
    <scope>NUCLEOTIDE SEQUENCE [LARGE SCALE GENOMIC DNA]</scope>
    <source>
        <strain evidence="6">NBRC 113072</strain>
    </source>
</reference>
<evidence type="ECO:0000259" key="4">
    <source>
        <dbReference type="Pfam" id="PF07992"/>
    </source>
</evidence>
<dbReference type="Gene3D" id="3.30.390.30">
    <property type="match status" value="1"/>
</dbReference>
<sequence length="336" mass="34958">MPPGVEVRLGSAVTHIDLEARTATVAGEALAFDKLVLATGSRNSAFPVADDDAEVHQLRSLDDARLLDAAARRSRSAVVIGSGFIGCEAAASLALRGVETTLVTPEDGPQQARLGHHLSDQIASWLGDLGVELRTGVNVTGVEAPRTVHLDDGTTLAPDLVLAAVGVEAAAGELFEGTGLQLHEGRVVADEYLAAAPDVWVVGDASRALNAGAGRPIPVEHWGDALSMGELAGANAAAGEGERRAWSDVPGFFSTIGEHTIKYLAWGDGHEKEEVVDRTGGFTIWYADASDVVVGVLTYNADDDYERGEALISAGATLTEVLAGARAEDPAHEEDA</sequence>
<accession>A0ABQ6ISV3</accession>
<comment type="caution">
    <text evidence="5">The sequence shown here is derived from an EMBL/GenBank/DDBJ whole genome shotgun (WGS) entry which is preliminary data.</text>
</comment>
<protein>
    <submittedName>
        <fullName evidence="5">Ferredoxin reductase</fullName>
    </submittedName>
</protein>
<gene>
    <name evidence="5" type="ORF">GCM10025883_27810</name>
</gene>
<evidence type="ECO:0000256" key="3">
    <source>
        <dbReference type="ARBA" id="ARBA00023002"/>
    </source>
</evidence>
<keyword evidence="2" id="KW-0274">FAD</keyword>
<proteinExistence type="predicted"/>
<dbReference type="InterPro" id="IPR036188">
    <property type="entry name" value="FAD/NAD-bd_sf"/>
</dbReference>
<dbReference type="Proteomes" id="UP001157126">
    <property type="component" value="Unassembled WGS sequence"/>
</dbReference>
<dbReference type="PANTHER" id="PTHR43557:SF4">
    <property type="entry name" value="APOPTOSIS-INDUCING FACTOR 1, MITOCHONDRIAL"/>
    <property type="match status" value="1"/>
</dbReference>
<name>A0ABQ6ISV3_9MICO</name>
<dbReference type="PRINTS" id="PR00368">
    <property type="entry name" value="FADPNR"/>
</dbReference>